<evidence type="ECO:0000256" key="2">
    <source>
        <dbReference type="ARBA" id="ARBA00022737"/>
    </source>
</evidence>
<dbReference type="PROSITE" id="PS50082">
    <property type="entry name" value="WD_REPEATS_2"/>
    <property type="match status" value="4"/>
</dbReference>
<dbReference type="GO" id="GO:0000209">
    <property type="term" value="P:protein polyubiquitination"/>
    <property type="evidence" value="ECO:0007669"/>
    <property type="project" value="TreeGrafter"/>
</dbReference>
<dbReference type="OrthoDB" id="361494at2759"/>
<evidence type="ECO:0000256" key="5">
    <source>
        <dbReference type="PROSITE-ProRule" id="PRU00221"/>
    </source>
</evidence>
<evidence type="ECO:0000256" key="6">
    <source>
        <dbReference type="SAM" id="MobiDB-lite"/>
    </source>
</evidence>
<proteinExistence type="predicted"/>
<feature type="region of interest" description="Disordered" evidence="6">
    <location>
        <begin position="117"/>
        <end position="140"/>
    </location>
</feature>
<feature type="compositionally biased region" description="Polar residues" evidence="6">
    <location>
        <begin position="119"/>
        <end position="130"/>
    </location>
</feature>
<keyword evidence="2" id="KW-0677">Repeat</keyword>
<dbReference type="InParanoid" id="A0A1J7IMS6"/>
<gene>
    <name evidence="7" type="ORF">CONLIGDRAFT_396511</name>
</gene>
<dbReference type="GO" id="GO:0031464">
    <property type="term" value="C:Cul4A-RING E3 ubiquitin ligase complex"/>
    <property type="evidence" value="ECO:0007669"/>
    <property type="project" value="TreeGrafter"/>
</dbReference>
<protein>
    <submittedName>
        <fullName evidence="7">WD40 repeat-like protein</fullName>
    </submittedName>
</protein>
<dbReference type="InterPro" id="IPR019775">
    <property type="entry name" value="WD40_repeat_CS"/>
</dbReference>
<dbReference type="GO" id="GO:0043161">
    <property type="term" value="P:proteasome-mediated ubiquitin-dependent protein catabolic process"/>
    <property type="evidence" value="ECO:0007669"/>
    <property type="project" value="TreeGrafter"/>
</dbReference>
<dbReference type="PROSITE" id="PS50294">
    <property type="entry name" value="WD_REPEATS_REGION"/>
    <property type="match status" value="3"/>
</dbReference>
<evidence type="ECO:0000313" key="8">
    <source>
        <dbReference type="Proteomes" id="UP000182658"/>
    </source>
</evidence>
<keyword evidence="4" id="KW-0234">DNA repair</keyword>
<dbReference type="PRINTS" id="PR00320">
    <property type="entry name" value="GPROTEINBRPT"/>
</dbReference>
<feature type="region of interest" description="Disordered" evidence="6">
    <location>
        <begin position="481"/>
        <end position="501"/>
    </location>
</feature>
<reference evidence="7 8" key="1">
    <citation type="submission" date="2016-10" db="EMBL/GenBank/DDBJ databases">
        <title>Draft genome sequence of Coniochaeta ligniaria NRRL30616, a lignocellulolytic fungus for bioabatement of inhibitors in plant biomass hydrolysates.</title>
        <authorList>
            <consortium name="DOE Joint Genome Institute"/>
            <person name="Jimenez D.J."/>
            <person name="Hector R.E."/>
            <person name="Riley R."/>
            <person name="Sun H."/>
            <person name="Grigoriev I.V."/>
            <person name="Van Elsas J.D."/>
            <person name="Nichols N.N."/>
        </authorList>
    </citation>
    <scope>NUCLEOTIDE SEQUENCE [LARGE SCALE GENOMIC DNA]</scope>
    <source>
        <strain evidence="7 8">NRRL 30616</strain>
    </source>
</reference>
<accession>A0A1J7IMS6</accession>
<name>A0A1J7IMS6_9PEZI</name>
<feature type="compositionally biased region" description="Acidic residues" evidence="6">
    <location>
        <begin position="481"/>
        <end position="491"/>
    </location>
</feature>
<keyword evidence="8" id="KW-1185">Reference proteome</keyword>
<evidence type="ECO:0000256" key="4">
    <source>
        <dbReference type="ARBA" id="ARBA00023204"/>
    </source>
</evidence>
<dbReference type="InterPro" id="IPR015943">
    <property type="entry name" value="WD40/YVTN_repeat-like_dom_sf"/>
</dbReference>
<dbReference type="InterPro" id="IPR036322">
    <property type="entry name" value="WD40_repeat_dom_sf"/>
</dbReference>
<dbReference type="SUPFAM" id="SSF50978">
    <property type="entry name" value="WD40 repeat-like"/>
    <property type="match status" value="1"/>
</dbReference>
<dbReference type="InterPro" id="IPR042238">
    <property type="entry name" value="Rad28/ERCC8/Ckn1/ATCSA-1"/>
</dbReference>
<dbReference type="PANTHER" id="PTHR46202">
    <property type="entry name" value="DNA EXCISION REPAIR PROTEIN ERCC-8"/>
    <property type="match status" value="1"/>
</dbReference>
<dbReference type="Pfam" id="PF00400">
    <property type="entry name" value="WD40"/>
    <property type="match status" value="4"/>
</dbReference>
<feature type="repeat" description="WD" evidence="5">
    <location>
        <begin position="60"/>
        <end position="102"/>
    </location>
</feature>
<dbReference type="FunCoup" id="A0A1J7IMS6">
    <property type="interactions" value="98"/>
</dbReference>
<dbReference type="InterPro" id="IPR001680">
    <property type="entry name" value="WD40_rpt"/>
</dbReference>
<dbReference type="SMART" id="SM00320">
    <property type="entry name" value="WD40"/>
    <property type="match status" value="5"/>
</dbReference>
<organism evidence="7 8">
    <name type="scientific">Coniochaeta ligniaria NRRL 30616</name>
    <dbReference type="NCBI Taxonomy" id="1408157"/>
    <lineage>
        <taxon>Eukaryota</taxon>
        <taxon>Fungi</taxon>
        <taxon>Dikarya</taxon>
        <taxon>Ascomycota</taxon>
        <taxon>Pezizomycotina</taxon>
        <taxon>Sordariomycetes</taxon>
        <taxon>Sordariomycetidae</taxon>
        <taxon>Coniochaetales</taxon>
        <taxon>Coniochaetaceae</taxon>
        <taxon>Coniochaeta</taxon>
    </lineage>
</organism>
<dbReference type="InterPro" id="IPR020472">
    <property type="entry name" value="WD40_PAC1"/>
</dbReference>
<feature type="repeat" description="WD" evidence="5">
    <location>
        <begin position="314"/>
        <end position="355"/>
    </location>
</feature>
<dbReference type="PROSITE" id="PS00678">
    <property type="entry name" value="WD_REPEATS_1"/>
    <property type="match status" value="3"/>
</dbReference>
<dbReference type="Gene3D" id="2.130.10.10">
    <property type="entry name" value="YVTN repeat-like/Quinoprotein amine dehydrogenase"/>
    <property type="match status" value="1"/>
</dbReference>
<dbReference type="PANTHER" id="PTHR46202:SF1">
    <property type="entry name" value="DNA EXCISION REPAIR PROTEIN ERCC-8"/>
    <property type="match status" value="1"/>
</dbReference>
<dbReference type="GO" id="GO:0000109">
    <property type="term" value="C:nucleotide-excision repair complex"/>
    <property type="evidence" value="ECO:0007669"/>
    <property type="project" value="TreeGrafter"/>
</dbReference>
<evidence type="ECO:0000256" key="3">
    <source>
        <dbReference type="ARBA" id="ARBA00022763"/>
    </source>
</evidence>
<feature type="repeat" description="WD" evidence="5">
    <location>
        <begin position="233"/>
        <end position="268"/>
    </location>
</feature>
<dbReference type="EMBL" id="KV875098">
    <property type="protein sequence ID" value="OIW28887.1"/>
    <property type="molecule type" value="Genomic_DNA"/>
</dbReference>
<dbReference type="GO" id="GO:0006283">
    <property type="term" value="P:transcription-coupled nucleotide-excision repair"/>
    <property type="evidence" value="ECO:0007669"/>
    <property type="project" value="InterPro"/>
</dbReference>
<keyword evidence="3" id="KW-0227">DNA damage</keyword>
<sequence>MNELLFERSTGNLGPNAFARLQTTQLLRSFRPAPHFRFDGGETGIAADHEDDEGEPAVSLWAHQAGVNALALDRFDGRILVSGGSDATIRIWDLEQSPSPHEAHAYRPVAQIARGEAQPLSSSGPNSSRRQAAAPAAPATPGAHRFGITHLSFYPFDSAAFLSSSYDTTLKLWSTRTAQLSGSFALGSKVYTHAVSSVASHLLVACGTQHPAVRLVDLRSGAAVQSLVAPGQVGGSAGAVLAVAWSPRHEHVLASGTTDGAVRIWDVRRASGLVGLLDQEDSLGIGVRAQRTDGSSAGATAFAELQQRGIRMSARAHTGAVNGLTWTDDGEFIVSAGHDQRIRVWDAATGANTLASFGPTIRNRAVGTVHGMFVTPVGLTPPRSELLVWPNENEILVLDLHRGSVVTRLRGTGPTVAAVRARGGAAGGERTVRNRVTSLVWRGAGGGGGSSGVVMGGTGAAGGIYSGHLDGQIRAWMPAVEGDDEEDEDNSAQEVVEQKTRKRKAIDDAFRSLMGRQITFT</sequence>
<evidence type="ECO:0000313" key="7">
    <source>
        <dbReference type="EMBL" id="OIW28887.1"/>
    </source>
</evidence>
<keyword evidence="1 5" id="KW-0853">WD repeat</keyword>
<dbReference type="Proteomes" id="UP000182658">
    <property type="component" value="Unassembled WGS sequence"/>
</dbReference>
<dbReference type="STRING" id="1408157.A0A1J7IMS6"/>
<dbReference type="AlphaFoldDB" id="A0A1J7IMS6"/>
<evidence type="ECO:0000256" key="1">
    <source>
        <dbReference type="ARBA" id="ARBA00022574"/>
    </source>
</evidence>
<feature type="repeat" description="WD" evidence="5">
    <location>
        <begin position="141"/>
        <end position="183"/>
    </location>
</feature>